<evidence type="ECO:0000313" key="2">
    <source>
        <dbReference type="Proteomes" id="UP000194137"/>
    </source>
</evidence>
<dbReference type="STRING" id="1235591.CAK95_23445"/>
<dbReference type="InterPro" id="IPR036909">
    <property type="entry name" value="Cyt_c-like_dom_sf"/>
</dbReference>
<gene>
    <name evidence="1" type="ORF">CAK95_23445</name>
</gene>
<dbReference type="Proteomes" id="UP000194137">
    <property type="component" value="Chromosome"/>
</dbReference>
<dbReference type="Pfam" id="PF00034">
    <property type="entry name" value="Cytochrom_C"/>
    <property type="match status" value="1"/>
</dbReference>
<dbReference type="AlphaFoldDB" id="A0A1W6ZWH2"/>
<proteinExistence type="predicted"/>
<accession>A0A1W6ZWH2</accession>
<keyword evidence="2" id="KW-1185">Reference proteome</keyword>
<name>A0A1W6ZWH2_9HYPH</name>
<dbReference type="KEGG" id="psin:CAK95_23445"/>
<sequence>MGAATRPFVWNPDALLTFAALFLLPATNVHASGDRALGQYLSSECVTCHQLSGRFDGIPPIIGWPDDAFVQIMNEYRNKERQNPVMQTIAGRLSPDEIAALAAYFGSLKAAEPPKRKGGKS</sequence>
<dbReference type="RefSeq" id="WP_086090116.1">
    <property type="nucleotide sequence ID" value="NZ_CP021112.1"/>
</dbReference>
<dbReference type="Gene3D" id="1.10.760.10">
    <property type="entry name" value="Cytochrome c-like domain"/>
    <property type="match status" value="1"/>
</dbReference>
<reference evidence="1 2" key="1">
    <citation type="submission" date="2017-05" db="EMBL/GenBank/DDBJ databases">
        <title>Full genome sequence of Pseudorhodoplanes sinuspersici.</title>
        <authorList>
            <person name="Dastgheib S.M.M."/>
            <person name="Shavandi M."/>
            <person name="Tirandaz H."/>
        </authorList>
    </citation>
    <scope>NUCLEOTIDE SEQUENCE [LARGE SCALE GENOMIC DNA]</scope>
    <source>
        <strain evidence="1 2">RIPI110</strain>
    </source>
</reference>
<dbReference type="InterPro" id="IPR009056">
    <property type="entry name" value="Cyt_c-like_dom"/>
</dbReference>
<dbReference type="GO" id="GO:0020037">
    <property type="term" value="F:heme binding"/>
    <property type="evidence" value="ECO:0007669"/>
    <property type="project" value="InterPro"/>
</dbReference>
<evidence type="ECO:0000313" key="1">
    <source>
        <dbReference type="EMBL" id="ARQ01724.1"/>
    </source>
</evidence>
<protein>
    <submittedName>
        <fullName evidence="1">Uncharacterized protein</fullName>
    </submittedName>
</protein>
<dbReference type="SUPFAM" id="SSF46626">
    <property type="entry name" value="Cytochrome c"/>
    <property type="match status" value="1"/>
</dbReference>
<dbReference type="OrthoDB" id="9805828at2"/>
<dbReference type="EMBL" id="CP021112">
    <property type="protein sequence ID" value="ARQ01724.1"/>
    <property type="molecule type" value="Genomic_DNA"/>
</dbReference>
<dbReference type="GO" id="GO:0009055">
    <property type="term" value="F:electron transfer activity"/>
    <property type="evidence" value="ECO:0007669"/>
    <property type="project" value="InterPro"/>
</dbReference>
<dbReference type="PROSITE" id="PS51007">
    <property type="entry name" value="CYTC"/>
    <property type="match status" value="1"/>
</dbReference>
<organism evidence="1 2">
    <name type="scientific">Pseudorhodoplanes sinuspersici</name>
    <dbReference type="NCBI Taxonomy" id="1235591"/>
    <lineage>
        <taxon>Bacteria</taxon>
        <taxon>Pseudomonadati</taxon>
        <taxon>Pseudomonadota</taxon>
        <taxon>Alphaproteobacteria</taxon>
        <taxon>Hyphomicrobiales</taxon>
        <taxon>Pseudorhodoplanes</taxon>
    </lineage>
</organism>